<dbReference type="AlphaFoldDB" id="A0A564G676"/>
<name>A0A564G676_9HYPH</name>
<evidence type="ECO:0000259" key="1">
    <source>
        <dbReference type="Pfam" id="PF09361"/>
    </source>
</evidence>
<reference evidence="2" key="2">
    <citation type="journal article" date="2021" name="Front. Microbiol.">
        <title>Comprehensive Comparative Genomics and Phenotyping of Methylobacterium Species.</title>
        <authorList>
            <person name="Alessa O."/>
            <person name="Ogura Y."/>
            <person name="Fujitani Y."/>
            <person name="Takami H."/>
            <person name="Hayashi T."/>
            <person name="Sahin N."/>
            <person name="Tani A."/>
        </authorList>
    </citation>
    <scope>NUCLEOTIDE SEQUENCE</scope>
    <source>
        <strain evidence="2">DSM 22415</strain>
    </source>
</reference>
<dbReference type="Pfam" id="PF09361">
    <property type="entry name" value="Phasin_2"/>
    <property type="match status" value="1"/>
</dbReference>
<proteinExistence type="predicted"/>
<reference evidence="3 4" key="1">
    <citation type="submission" date="2019-06" db="EMBL/GenBank/DDBJ databases">
        <authorList>
            <person name="Rodrigo-Torres L."/>
            <person name="Arahal R. D."/>
            <person name="Lucena T."/>
        </authorList>
    </citation>
    <scope>NUCLEOTIDE SEQUENCE [LARGE SCALE GENOMIC DNA]</scope>
    <source>
        <strain evidence="3 4">SW08-7</strain>
    </source>
</reference>
<organism evidence="3 4">
    <name type="scientific">Methylobacterium dankookense</name>
    <dbReference type="NCBI Taxonomy" id="560405"/>
    <lineage>
        <taxon>Bacteria</taxon>
        <taxon>Pseudomonadati</taxon>
        <taxon>Pseudomonadota</taxon>
        <taxon>Alphaproteobacteria</taxon>
        <taxon>Hyphomicrobiales</taxon>
        <taxon>Methylobacteriaceae</taxon>
        <taxon>Methylobacterium</taxon>
    </lineage>
</organism>
<gene>
    <name evidence="2" type="ORF">IFDJLNFL_3436</name>
    <name evidence="3" type="ORF">MTDSW087_05816</name>
</gene>
<dbReference type="Proteomes" id="UP001055303">
    <property type="component" value="Unassembled WGS sequence"/>
</dbReference>
<evidence type="ECO:0000313" key="2">
    <source>
        <dbReference type="EMBL" id="GJD57533.1"/>
    </source>
</evidence>
<dbReference type="NCBIfam" id="TIGR01985">
    <property type="entry name" value="phasin_2"/>
    <property type="match status" value="1"/>
</dbReference>
<evidence type="ECO:0000313" key="5">
    <source>
        <dbReference type="Proteomes" id="UP001055303"/>
    </source>
</evidence>
<dbReference type="EMBL" id="CABFVH010000090">
    <property type="protein sequence ID" value="VUF16065.1"/>
    <property type="molecule type" value="Genomic_DNA"/>
</dbReference>
<dbReference type="InterPro" id="IPR018968">
    <property type="entry name" value="Phasin"/>
</dbReference>
<dbReference type="RefSeq" id="WP_144769205.1">
    <property type="nucleotide sequence ID" value="NZ_BPQI01000106.1"/>
</dbReference>
<dbReference type="OrthoDB" id="7856369at2"/>
<dbReference type="Proteomes" id="UP000401717">
    <property type="component" value="Unassembled WGS sequence"/>
</dbReference>
<dbReference type="EMBL" id="BPQI01000106">
    <property type="protein sequence ID" value="GJD57533.1"/>
    <property type="molecule type" value="Genomic_DNA"/>
</dbReference>
<evidence type="ECO:0000313" key="4">
    <source>
        <dbReference type="Proteomes" id="UP000401717"/>
    </source>
</evidence>
<keyword evidence="5" id="KW-1185">Reference proteome</keyword>
<reference evidence="2" key="3">
    <citation type="submission" date="2021-08" db="EMBL/GenBank/DDBJ databases">
        <authorList>
            <person name="Tani A."/>
            <person name="Ola A."/>
            <person name="Ogura Y."/>
            <person name="Katsura K."/>
            <person name="Hayashi T."/>
        </authorList>
    </citation>
    <scope>NUCLEOTIDE SEQUENCE</scope>
    <source>
        <strain evidence="2">DSM 22415</strain>
    </source>
</reference>
<dbReference type="InterPro" id="IPR010234">
    <property type="entry name" value="Phasin_subfam-2"/>
</dbReference>
<sequence>MTIQPSFEIPSEMRDFAEKSVEQARTALVTFVQNARKATESVQAQTKTAELPVSVAYVRGLELFEQNLTATFDVAQKLVRANSLQDALQIQSDYVRTQFATLQSQAKELVSATQPAKAA</sequence>
<protein>
    <recommendedName>
        <fullName evidence="1">Phasin domain-containing protein</fullName>
    </recommendedName>
</protein>
<accession>A0A564G676</accession>
<feature type="domain" description="Phasin" evidence="1">
    <location>
        <begin position="61"/>
        <end position="116"/>
    </location>
</feature>
<evidence type="ECO:0000313" key="3">
    <source>
        <dbReference type="EMBL" id="VUF16065.1"/>
    </source>
</evidence>